<feature type="domain" description="Saccharopine dehydrogenase NADP binding" evidence="3">
    <location>
        <begin position="4"/>
        <end position="117"/>
    </location>
</feature>
<protein>
    <submittedName>
        <fullName evidence="5">Saccharopine dehydrogenase</fullName>
    </submittedName>
</protein>
<dbReference type="AlphaFoldDB" id="A0A192ZIS8"/>
<dbReference type="InterPro" id="IPR032095">
    <property type="entry name" value="Sacchrp_dh-like_C"/>
</dbReference>
<dbReference type="GO" id="GO:0019878">
    <property type="term" value="P:lysine biosynthetic process via aminoadipic acid"/>
    <property type="evidence" value="ECO:0007669"/>
    <property type="project" value="TreeGrafter"/>
</dbReference>
<dbReference type="PANTHER" id="PTHR11133">
    <property type="entry name" value="SACCHAROPINE DEHYDROGENASE"/>
    <property type="match status" value="1"/>
</dbReference>
<evidence type="ECO:0000313" key="5">
    <source>
        <dbReference type="EMBL" id="ANM86833.1"/>
    </source>
</evidence>
<name>A0A192ZIS8_9EUKA</name>
<dbReference type="Gene3D" id="1.10.1870.10">
    <property type="entry name" value="Domain 3, Saccharopine reductase"/>
    <property type="match status" value="1"/>
</dbReference>
<dbReference type="Gene3D" id="3.40.50.720">
    <property type="entry name" value="NAD(P)-binding Rossmann-like Domain"/>
    <property type="match status" value="1"/>
</dbReference>
<sequence length="454" mass="50343">MRRILVLGSGFVATALVKHFCRRPDQSLTIASNILEDAKQLAAIESKQCTAVFLDVSDEPALAKLIREHDIVVSLIPWTLHPIVARLCVQEKVNMVTASYITPTLQEFDLPAKEANIAIFNEIGFDPGLDHLGAMSIIDDVLDHGGKVESFVSMAAGLPVVEHADNPLGYKFSWSPKGVLLAAVSPAQYLKDGEVVKVEGGRTYYGAKDMPADMFRGLRLEGVPNRDSIQFKEPYKLHDAHTILRGTMRFPGFATMIVCFSEMNLLSQDPCEELSKKGLKWNEFVASQMGCAVGDVKNVLKSRLEKVWGDDKRRLREAFRGLEWLEIMGDTIVPADKKQPIDALCAVLEEKLAFNDGERDLLLLHHEFIVDFDGRKERRTSKIIVSGDPYGMDGSISAMSRLVGVPCAVATEAVLDGAITRKGVFRPTEKEVYLPLLERLKETGISMIEDTEEL</sequence>
<dbReference type="FunFam" id="3.40.50.720:FF:000072">
    <property type="entry name" value="Saccharopine dehydrogenase [NADP(+), L-glutamate-forming]"/>
    <property type="match status" value="1"/>
</dbReference>
<evidence type="ECO:0000256" key="1">
    <source>
        <dbReference type="ARBA" id="ARBA00022857"/>
    </source>
</evidence>
<evidence type="ECO:0000259" key="4">
    <source>
        <dbReference type="Pfam" id="PF16653"/>
    </source>
</evidence>
<dbReference type="FunFam" id="3.30.360.10:FF:000008">
    <property type="entry name" value="Alpha-aminoadipic semialdehyde synthase, mitochondrial"/>
    <property type="match status" value="1"/>
</dbReference>
<dbReference type="InterPro" id="IPR005097">
    <property type="entry name" value="Sacchrp_dh_NADP-bd"/>
</dbReference>
<dbReference type="InterPro" id="IPR051168">
    <property type="entry name" value="AASS"/>
</dbReference>
<gene>
    <name evidence="5" type="primary">SADH</name>
</gene>
<dbReference type="Pfam" id="PF16653">
    <property type="entry name" value="Sacchrp_dh_C"/>
    <property type="match status" value="1"/>
</dbReference>
<dbReference type="EMBL" id="KT984613">
    <property type="protein sequence ID" value="ANM86833.1"/>
    <property type="molecule type" value="mRNA"/>
</dbReference>
<proteinExistence type="evidence at transcript level"/>
<dbReference type="InterPro" id="IPR036291">
    <property type="entry name" value="NAD(P)-bd_dom_sf"/>
</dbReference>
<reference evidence="5" key="1">
    <citation type="journal article" date="2016" name="Mol. Biol. Evol.">
        <title>Novel hydrogenosomes in the microaerophilic jakobid Stygiella incarcerata.</title>
        <authorList>
            <person name="Leger M.M."/>
            <person name="Eme L."/>
            <person name="Hug L.A."/>
            <person name="Roger A.J."/>
        </authorList>
    </citation>
    <scope>NUCLEOTIDE SEQUENCE</scope>
</reference>
<accession>A0A192ZIS8</accession>
<dbReference type="GO" id="GO:0005737">
    <property type="term" value="C:cytoplasm"/>
    <property type="evidence" value="ECO:0007669"/>
    <property type="project" value="TreeGrafter"/>
</dbReference>
<evidence type="ECO:0000256" key="2">
    <source>
        <dbReference type="ARBA" id="ARBA00023002"/>
    </source>
</evidence>
<keyword evidence="2" id="KW-0560">Oxidoreductase</keyword>
<dbReference type="GO" id="GO:0004753">
    <property type="term" value="F:saccharopine dehydrogenase activity"/>
    <property type="evidence" value="ECO:0007669"/>
    <property type="project" value="TreeGrafter"/>
</dbReference>
<evidence type="ECO:0000259" key="3">
    <source>
        <dbReference type="Pfam" id="PF03435"/>
    </source>
</evidence>
<organism evidence="5">
    <name type="scientific">Stygiella incarcerata</name>
    <dbReference type="NCBI Taxonomy" id="1712417"/>
    <lineage>
        <taxon>Eukaryota</taxon>
        <taxon>Discoba</taxon>
        <taxon>Jakobida</taxon>
        <taxon>Andalucina</taxon>
        <taxon>Stygiellidae</taxon>
        <taxon>Stygiella</taxon>
    </lineage>
</organism>
<dbReference type="Gene3D" id="3.30.360.10">
    <property type="entry name" value="Dihydrodipicolinate Reductase, domain 2"/>
    <property type="match status" value="1"/>
</dbReference>
<dbReference type="Pfam" id="PF03435">
    <property type="entry name" value="Sacchrp_dh_NADP"/>
    <property type="match status" value="1"/>
</dbReference>
<dbReference type="SUPFAM" id="SSF55347">
    <property type="entry name" value="Glyceraldehyde-3-phosphate dehydrogenase-like, C-terminal domain"/>
    <property type="match status" value="1"/>
</dbReference>
<dbReference type="SUPFAM" id="SSF51735">
    <property type="entry name" value="NAD(P)-binding Rossmann-fold domains"/>
    <property type="match status" value="1"/>
</dbReference>
<keyword evidence="1" id="KW-0521">NADP</keyword>
<feature type="domain" description="Saccharopine dehydrogenase-like C-terminal" evidence="4">
    <location>
        <begin position="124"/>
        <end position="445"/>
    </location>
</feature>
<dbReference type="PANTHER" id="PTHR11133:SF22">
    <property type="entry name" value="ALPHA-AMINOADIPIC SEMIALDEHYDE SYNTHASE, MITOCHONDRIAL"/>
    <property type="match status" value="1"/>
</dbReference>